<dbReference type="RefSeq" id="WP_066400633.1">
    <property type="nucleotide sequence ID" value="NZ_CP022572.1"/>
</dbReference>
<dbReference type="AlphaFoldDB" id="A0A3T0I6R3"/>
<evidence type="ECO:0000313" key="8">
    <source>
        <dbReference type="Proteomes" id="UP000282892"/>
    </source>
</evidence>
<feature type="transmembrane region" description="Helical" evidence="6">
    <location>
        <begin position="139"/>
        <end position="160"/>
    </location>
</feature>
<organism evidence="7 8">
    <name type="scientific">Neobacillus mesonae</name>
    <dbReference type="NCBI Taxonomy" id="1193713"/>
    <lineage>
        <taxon>Bacteria</taxon>
        <taxon>Bacillati</taxon>
        <taxon>Bacillota</taxon>
        <taxon>Bacilli</taxon>
        <taxon>Bacillales</taxon>
        <taxon>Bacillaceae</taxon>
        <taxon>Neobacillus</taxon>
    </lineage>
</organism>
<comment type="subcellular location">
    <subcellularLocation>
        <location evidence="1">Cell membrane</location>
        <topology evidence="1">Multi-pass membrane protein</topology>
    </subcellularLocation>
</comment>
<keyword evidence="3 6" id="KW-0812">Transmembrane</keyword>
<dbReference type="InterPro" id="IPR003740">
    <property type="entry name" value="YitT"/>
</dbReference>
<feature type="transmembrane region" description="Helical" evidence="6">
    <location>
        <begin position="41"/>
        <end position="63"/>
    </location>
</feature>
<dbReference type="KEGG" id="nmk:CHR53_17540"/>
<gene>
    <name evidence="7" type="ORF">CHR53_17540</name>
</gene>
<reference evidence="7 8" key="1">
    <citation type="submission" date="2017-07" db="EMBL/GenBank/DDBJ databases">
        <title>The complete genome sequence of Bacillus mesonae strain H20-5, an efficient strain improving plant abiotic stress resistance.</title>
        <authorList>
            <person name="Kim S.Y."/>
            <person name="Song H."/>
            <person name="Sang M.K."/>
            <person name="Weon H.-Y."/>
            <person name="Song J."/>
        </authorList>
    </citation>
    <scope>NUCLEOTIDE SEQUENCE [LARGE SCALE GENOMIC DNA]</scope>
    <source>
        <strain evidence="7 8">H20-5</strain>
    </source>
</reference>
<dbReference type="STRING" id="1193713.GCA_001636315_00340"/>
<dbReference type="PANTHER" id="PTHR33545">
    <property type="entry name" value="UPF0750 MEMBRANE PROTEIN YITT-RELATED"/>
    <property type="match status" value="1"/>
</dbReference>
<feature type="transmembrane region" description="Helical" evidence="6">
    <location>
        <begin position="95"/>
        <end position="118"/>
    </location>
</feature>
<dbReference type="GO" id="GO:0005886">
    <property type="term" value="C:plasma membrane"/>
    <property type="evidence" value="ECO:0007669"/>
    <property type="project" value="UniProtKB-SubCell"/>
</dbReference>
<evidence type="ECO:0000313" key="7">
    <source>
        <dbReference type="EMBL" id="AZU65035.1"/>
    </source>
</evidence>
<sequence length="193" mass="20824">MLKKIAVIGFGSTMIGIGINGFILPFHLINGGFFGISLLLNYIWGLKAGITFIFLNIPVYLFALKNNPGYFYNGLIGAIICGLMLEIWMPLNGVIHMPIMSSIILGATIIGIGVGVMLRSHISPGGMDLLALILAKWSRINVGVIIFATDAVIIIVGLLFLQDVKLLYSLVIVSIVGLLASIITSFRGIRIYS</sequence>
<name>A0A3T0I6R3_9BACI</name>
<feature type="transmembrane region" description="Helical" evidence="6">
    <location>
        <begin position="166"/>
        <end position="186"/>
    </location>
</feature>
<evidence type="ECO:0000256" key="6">
    <source>
        <dbReference type="SAM" id="Phobius"/>
    </source>
</evidence>
<protein>
    <recommendedName>
        <fullName evidence="9">YitT family protein</fullName>
    </recommendedName>
</protein>
<dbReference type="PANTHER" id="PTHR33545:SF5">
    <property type="entry name" value="UPF0750 MEMBRANE PROTEIN YITT"/>
    <property type="match status" value="1"/>
</dbReference>
<evidence type="ECO:0000256" key="1">
    <source>
        <dbReference type="ARBA" id="ARBA00004651"/>
    </source>
</evidence>
<keyword evidence="5 6" id="KW-0472">Membrane</keyword>
<proteinExistence type="predicted"/>
<keyword evidence="2" id="KW-1003">Cell membrane</keyword>
<evidence type="ECO:0000256" key="3">
    <source>
        <dbReference type="ARBA" id="ARBA00022692"/>
    </source>
</evidence>
<evidence type="ECO:0000256" key="4">
    <source>
        <dbReference type="ARBA" id="ARBA00022989"/>
    </source>
</evidence>
<keyword evidence="4 6" id="KW-1133">Transmembrane helix</keyword>
<evidence type="ECO:0000256" key="2">
    <source>
        <dbReference type="ARBA" id="ARBA00022475"/>
    </source>
</evidence>
<accession>A0A3T0I6R3</accession>
<feature type="transmembrane region" description="Helical" evidence="6">
    <location>
        <begin position="70"/>
        <end position="89"/>
    </location>
</feature>
<evidence type="ECO:0000256" key="5">
    <source>
        <dbReference type="ARBA" id="ARBA00023136"/>
    </source>
</evidence>
<dbReference type="OrthoDB" id="2602718at2"/>
<dbReference type="Proteomes" id="UP000282892">
    <property type="component" value="Chromosome"/>
</dbReference>
<dbReference type="EMBL" id="CP022572">
    <property type="protein sequence ID" value="AZU65035.1"/>
    <property type="molecule type" value="Genomic_DNA"/>
</dbReference>
<feature type="transmembrane region" description="Helical" evidence="6">
    <location>
        <begin position="7"/>
        <end position="29"/>
    </location>
</feature>
<dbReference type="Pfam" id="PF02588">
    <property type="entry name" value="YitT_membrane"/>
    <property type="match status" value="1"/>
</dbReference>
<keyword evidence="8" id="KW-1185">Reference proteome</keyword>
<evidence type="ECO:0008006" key="9">
    <source>
        <dbReference type="Google" id="ProtNLM"/>
    </source>
</evidence>
<dbReference type="InterPro" id="IPR051461">
    <property type="entry name" value="UPF0750_membrane"/>
</dbReference>